<dbReference type="Gene3D" id="3.30.390.10">
    <property type="entry name" value="Enolase-like, N-terminal domain"/>
    <property type="match status" value="1"/>
</dbReference>
<organism evidence="5 6">
    <name type="scientific">Lutispora saccharofermentans</name>
    <dbReference type="NCBI Taxonomy" id="3024236"/>
    <lineage>
        <taxon>Bacteria</taxon>
        <taxon>Bacillati</taxon>
        <taxon>Bacillota</taxon>
        <taxon>Clostridia</taxon>
        <taxon>Lutisporales</taxon>
        <taxon>Lutisporaceae</taxon>
        <taxon>Lutispora</taxon>
    </lineage>
</organism>
<dbReference type="EMBL" id="JAJEKE010000005">
    <property type="protein sequence ID" value="MCQ1529455.1"/>
    <property type="molecule type" value="Genomic_DNA"/>
</dbReference>
<dbReference type="SMART" id="SM00922">
    <property type="entry name" value="MR_MLE"/>
    <property type="match status" value="1"/>
</dbReference>
<sequence length="365" mass="40427">MNKSIIKDVQVKAIELPLKKQWKISLYAQSTRTHAVLRIITEDGIVGYGEAAPSPAFMGETGYTIELVVNKYLKPVLIGQNIFDVDTIHEKMNFAIYGNYAAKSTIDIALYDAMGKALDMPVYKLLGGKYREKAELSWVIGMQDLDSSIEEAREKLSEGYKVLKIKVGNSPETDYKLIEKIRRELGGDVALRLDANQGYDYKTALLTFREIEKFGLESIEQPVRRWDIEGMKMLRQKLQTPIMADESVSDYHSVNNIIRERACDIVNVKVGKVGGLTIAKKIAQCLEAAGLTATAGSNLEVGIGSAASIHFVASTNIVSVPNDLLLGGPLHQYDIIRNKFQIIDGCVLVPEEPGLGIEVDDDIFK</sequence>
<evidence type="ECO:0000256" key="3">
    <source>
        <dbReference type="ARBA" id="ARBA00023235"/>
    </source>
</evidence>
<dbReference type="InterPro" id="IPR036849">
    <property type="entry name" value="Enolase-like_C_sf"/>
</dbReference>
<proteinExistence type="inferred from homology"/>
<gene>
    <name evidence="5" type="ORF">LJD61_07790</name>
</gene>
<dbReference type="Proteomes" id="UP001651880">
    <property type="component" value="Unassembled WGS sequence"/>
</dbReference>
<dbReference type="Pfam" id="PF13378">
    <property type="entry name" value="MR_MLE_C"/>
    <property type="match status" value="1"/>
</dbReference>
<evidence type="ECO:0000256" key="2">
    <source>
        <dbReference type="ARBA" id="ARBA00022723"/>
    </source>
</evidence>
<dbReference type="RefSeq" id="WP_255226973.1">
    <property type="nucleotide sequence ID" value="NZ_JAJEKE010000005.1"/>
</dbReference>
<keyword evidence="3" id="KW-0413">Isomerase</keyword>
<dbReference type="Gene3D" id="3.20.20.120">
    <property type="entry name" value="Enolase-like C-terminal domain"/>
    <property type="match status" value="1"/>
</dbReference>
<keyword evidence="6" id="KW-1185">Reference proteome</keyword>
<dbReference type="SFLD" id="SFLDS00001">
    <property type="entry name" value="Enolase"/>
    <property type="match status" value="1"/>
</dbReference>
<dbReference type="SUPFAM" id="SSF54826">
    <property type="entry name" value="Enolase N-terminal domain-like"/>
    <property type="match status" value="1"/>
</dbReference>
<name>A0ABT1NDX0_9FIRM</name>
<dbReference type="Pfam" id="PF02746">
    <property type="entry name" value="MR_MLE_N"/>
    <property type="match status" value="1"/>
</dbReference>
<dbReference type="InterPro" id="IPR029017">
    <property type="entry name" value="Enolase-like_N"/>
</dbReference>
<comment type="caution">
    <text evidence="5">The sequence shown here is derived from an EMBL/GenBank/DDBJ whole genome shotgun (WGS) entry which is preliminary data.</text>
</comment>
<dbReference type="PANTHER" id="PTHR48073:SF2">
    <property type="entry name" value="O-SUCCINYLBENZOATE SYNTHASE"/>
    <property type="match status" value="1"/>
</dbReference>
<dbReference type="InterPro" id="IPR013342">
    <property type="entry name" value="Mandelate_racemase_C"/>
</dbReference>
<dbReference type="PROSITE" id="PS00909">
    <property type="entry name" value="MR_MLE_2"/>
    <property type="match status" value="1"/>
</dbReference>
<keyword evidence="2" id="KW-0479">Metal-binding</keyword>
<feature type="domain" description="Mandelate racemase/muconate lactonizing enzyme C-terminal" evidence="4">
    <location>
        <begin position="145"/>
        <end position="241"/>
    </location>
</feature>
<dbReference type="InterPro" id="IPR013341">
    <property type="entry name" value="Mandelate_racemase_N_dom"/>
</dbReference>
<protein>
    <recommendedName>
        <fullName evidence="4">Mandelate racemase/muconate lactonizing enzyme C-terminal domain-containing protein</fullName>
    </recommendedName>
</protein>
<evidence type="ECO:0000313" key="5">
    <source>
        <dbReference type="EMBL" id="MCQ1529455.1"/>
    </source>
</evidence>
<dbReference type="SFLD" id="SFLDF00009">
    <property type="entry name" value="o-succinylbenzoate_synthase"/>
    <property type="match status" value="1"/>
</dbReference>
<dbReference type="InterPro" id="IPR018110">
    <property type="entry name" value="Mandel_Rmase/mucon_lact_enz_CS"/>
</dbReference>
<evidence type="ECO:0000256" key="1">
    <source>
        <dbReference type="ARBA" id="ARBA00008031"/>
    </source>
</evidence>
<comment type="similarity">
    <text evidence="1">Belongs to the mandelate racemase/muconate lactonizing enzyme family.</text>
</comment>
<accession>A0ABT1NDX0</accession>
<evidence type="ECO:0000259" key="4">
    <source>
        <dbReference type="SMART" id="SM00922"/>
    </source>
</evidence>
<dbReference type="InterPro" id="IPR029065">
    <property type="entry name" value="Enolase_C-like"/>
</dbReference>
<dbReference type="SFLD" id="SFLDG00180">
    <property type="entry name" value="muconate_cycloisomerase"/>
    <property type="match status" value="1"/>
</dbReference>
<evidence type="ECO:0000313" key="6">
    <source>
        <dbReference type="Proteomes" id="UP001651880"/>
    </source>
</evidence>
<dbReference type="PANTHER" id="PTHR48073">
    <property type="entry name" value="O-SUCCINYLBENZOATE SYNTHASE-RELATED"/>
    <property type="match status" value="1"/>
</dbReference>
<dbReference type="SUPFAM" id="SSF51604">
    <property type="entry name" value="Enolase C-terminal domain-like"/>
    <property type="match status" value="1"/>
</dbReference>
<reference evidence="5 6" key="1">
    <citation type="submission" date="2021-10" db="EMBL/GenBank/DDBJ databases">
        <title>Lutispora strain m25 sp. nov., a thermophilic, non-spore-forming bacterium isolated from a lab-scale methanogenic bioreactor digesting anaerobic sludge.</title>
        <authorList>
            <person name="El Houari A."/>
            <person name="Mcdonald J."/>
        </authorList>
    </citation>
    <scope>NUCLEOTIDE SEQUENCE [LARGE SCALE GENOMIC DNA]</scope>
    <source>
        <strain evidence="6">m25</strain>
    </source>
</reference>